<feature type="domain" description="N-acetyltransferase" evidence="3">
    <location>
        <begin position="8"/>
        <end position="153"/>
    </location>
</feature>
<name>A0ABT2YIB6_9BURK</name>
<protein>
    <submittedName>
        <fullName evidence="4">GNAT family N-acetyltransferase</fullName>
    </submittedName>
</protein>
<dbReference type="PROSITE" id="PS51186">
    <property type="entry name" value="GNAT"/>
    <property type="match status" value="1"/>
</dbReference>
<evidence type="ECO:0000259" key="3">
    <source>
        <dbReference type="PROSITE" id="PS51186"/>
    </source>
</evidence>
<reference evidence="4 5" key="1">
    <citation type="submission" date="2021-11" db="EMBL/GenBank/DDBJ databases">
        <authorList>
            <person name="Liang Q."/>
            <person name="Mou H."/>
            <person name="Liu Z."/>
        </authorList>
    </citation>
    <scope>NUCLEOTIDE SEQUENCE [LARGE SCALE GENOMIC DNA]</scope>
    <source>
        <strain evidence="4 5">CHU3</strain>
    </source>
</reference>
<dbReference type="InterPro" id="IPR016181">
    <property type="entry name" value="Acyl_CoA_acyltransferase"/>
</dbReference>
<comment type="caution">
    <text evidence="4">The sequence shown here is derived from an EMBL/GenBank/DDBJ whole genome shotgun (WGS) entry which is preliminary data.</text>
</comment>
<gene>
    <name evidence="4" type="ORF">LNV07_16835</name>
</gene>
<dbReference type="CDD" id="cd04301">
    <property type="entry name" value="NAT_SF"/>
    <property type="match status" value="1"/>
</dbReference>
<evidence type="ECO:0000256" key="1">
    <source>
        <dbReference type="ARBA" id="ARBA00022679"/>
    </source>
</evidence>
<sequence>MSQAQANPLIRPATPADAARLAMLCAEHAEYEGLPPTSDAGLLERLAQALIDERLHIWLALEAEQLLAYASATLDFSTLSARPFLHMDCLYLRPQARGHGLGARLMQELAIFARARGCHGMQWQTPPWNAPALRFYARQGALALEKTRFSLAL</sequence>
<keyword evidence="5" id="KW-1185">Reference proteome</keyword>
<dbReference type="InterPro" id="IPR000182">
    <property type="entry name" value="GNAT_dom"/>
</dbReference>
<dbReference type="RefSeq" id="WP_263572329.1">
    <property type="nucleotide sequence ID" value="NZ_JAJIRN010000007.1"/>
</dbReference>
<dbReference type="InterPro" id="IPR051016">
    <property type="entry name" value="Diverse_Substrate_AcTransf"/>
</dbReference>
<evidence type="ECO:0000313" key="5">
    <source>
        <dbReference type="Proteomes" id="UP001209701"/>
    </source>
</evidence>
<evidence type="ECO:0000256" key="2">
    <source>
        <dbReference type="ARBA" id="ARBA00023315"/>
    </source>
</evidence>
<dbReference type="Proteomes" id="UP001209701">
    <property type="component" value="Unassembled WGS sequence"/>
</dbReference>
<dbReference type="Pfam" id="PF00583">
    <property type="entry name" value="Acetyltransf_1"/>
    <property type="match status" value="1"/>
</dbReference>
<dbReference type="PANTHER" id="PTHR10545">
    <property type="entry name" value="DIAMINE N-ACETYLTRANSFERASE"/>
    <property type="match status" value="1"/>
</dbReference>
<dbReference type="EMBL" id="JAJIRN010000007">
    <property type="protein sequence ID" value="MCV2369748.1"/>
    <property type="molecule type" value="Genomic_DNA"/>
</dbReference>
<keyword evidence="1" id="KW-0808">Transferase</keyword>
<evidence type="ECO:0000313" key="4">
    <source>
        <dbReference type="EMBL" id="MCV2369748.1"/>
    </source>
</evidence>
<accession>A0ABT2YIB6</accession>
<organism evidence="4 5">
    <name type="scientific">Roseateles oligotrophus</name>
    <dbReference type="NCBI Taxonomy" id="1769250"/>
    <lineage>
        <taxon>Bacteria</taxon>
        <taxon>Pseudomonadati</taxon>
        <taxon>Pseudomonadota</taxon>
        <taxon>Betaproteobacteria</taxon>
        <taxon>Burkholderiales</taxon>
        <taxon>Sphaerotilaceae</taxon>
        <taxon>Roseateles</taxon>
    </lineage>
</organism>
<keyword evidence="2" id="KW-0012">Acyltransferase</keyword>
<dbReference type="SUPFAM" id="SSF55729">
    <property type="entry name" value="Acyl-CoA N-acyltransferases (Nat)"/>
    <property type="match status" value="1"/>
</dbReference>
<proteinExistence type="predicted"/>
<dbReference type="Gene3D" id="3.40.630.30">
    <property type="match status" value="1"/>
</dbReference>
<dbReference type="PANTHER" id="PTHR10545:SF29">
    <property type="entry name" value="GH14572P-RELATED"/>
    <property type="match status" value="1"/>
</dbReference>